<evidence type="ECO:0000313" key="14">
    <source>
        <dbReference type="Proteomes" id="UP000223968"/>
    </source>
</evidence>
<feature type="region of interest" description="Disordered" evidence="11">
    <location>
        <begin position="379"/>
        <end position="434"/>
    </location>
</feature>
<keyword evidence="4 10" id="KW-0808">Transferase</keyword>
<evidence type="ECO:0000256" key="12">
    <source>
        <dbReference type="SAM" id="Phobius"/>
    </source>
</evidence>
<evidence type="ECO:0000256" key="1">
    <source>
        <dbReference type="ARBA" id="ARBA00004609"/>
    </source>
</evidence>
<dbReference type="PANTHER" id="PTHR31468">
    <property type="entry name" value="1,3-BETA-GLUCANOSYLTRANSFERASE GAS1"/>
    <property type="match status" value="1"/>
</dbReference>
<feature type="signal peptide" evidence="10">
    <location>
        <begin position="1"/>
        <end position="29"/>
    </location>
</feature>
<comment type="caution">
    <text evidence="13">The sequence shown here is derived from an EMBL/GenBank/DDBJ whole genome shotgun (WGS) entry which is preliminary data.</text>
</comment>
<gene>
    <name evidence="13" type="ORF">AJ79_09087</name>
</gene>
<dbReference type="GO" id="GO:0005886">
    <property type="term" value="C:plasma membrane"/>
    <property type="evidence" value="ECO:0007669"/>
    <property type="project" value="UniProtKB-SubCell"/>
</dbReference>
<comment type="subcellular location">
    <subcellularLocation>
        <location evidence="1 10">Cell membrane</location>
        <topology evidence="1 10">Lipid-anchor</topology>
        <topology evidence="1 10">GPI-anchor</topology>
    </subcellularLocation>
</comment>
<dbReference type="EC" id="2.4.1.-" evidence="10"/>
<dbReference type="Gene3D" id="3.20.20.80">
    <property type="entry name" value="Glycosidases"/>
    <property type="match status" value="1"/>
</dbReference>
<keyword evidence="7" id="KW-0325">Glycoprotein</keyword>
<evidence type="ECO:0000256" key="3">
    <source>
        <dbReference type="ARBA" id="ARBA00022622"/>
    </source>
</evidence>
<evidence type="ECO:0000256" key="5">
    <source>
        <dbReference type="ARBA" id="ARBA00022729"/>
    </source>
</evidence>
<evidence type="ECO:0000256" key="9">
    <source>
        <dbReference type="ARBA" id="ARBA00025026"/>
    </source>
</evidence>
<dbReference type="GO" id="GO:0098552">
    <property type="term" value="C:side of membrane"/>
    <property type="evidence" value="ECO:0007669"/>
    <property type="project" value="UniProtKB-KW"/>
</dbReference>
<evidence type="ECO:0000256" key="7">
    <source>
        <dbReference type="ARBA" id="ARBA00023180"/>
    </source>
</evidence>
<feature type="region of interest" description="Disordered" evidence="11">
    <location>
        <begin position="333"/>
        <end position="356"/>
    </location>
</feature>
<accession>A0A2B7WMM7</accession>
<feature type="chain" id="PRO_5011823198" description="1,3-beta-glucanosyltransferase" evidence="10">
    <location>
        <begin position="30"/>
        <end position="466"/>
    </location>
</feature>
<dbReference type="GO" id="GO:0071970">
    <property type="term" value="P:fungal-type cell wall (1-&gt;3)-beta-D-glucan biosynthetic process"/>
    <property type="evidence" value="ECO:0007669"/>
    <property type="project" value="TreeGrafter"/>
</dbReference>
<proteinExistence type="inferred from homology"/>
<feature type="transmembrane region" description="Helical" evidence="12">
    <location>
        <begin position="444"/>
        <end position="465"/>
    </location>
</feature>
<organism evidence="13 14">
    <name type="scientific">Helicocarpus griseus UAMH5409</name>
    <dbReference type="NCBI Taxonomy" id="1447875"/>
    <lineage>
        <taxon>Eukaryota</taxon>
        <taxon>Fungi</taxon>
        <taxon>Dikarya</taxon>
        <taxon>Ascomycota</taxon>
        <taxon>Pezizomycotina</taxon>
        <taxon>Eurotiomycetes</taxon>
        <taxon>Eurotiomycetidae</taxon>
        <taxon>Onygenales</taxon>
        <taxon>Ajellomycetaceae</taxon>
        <taxon>Helicocarpus</taxon>
    </lineage>
</organism>
<dbReference type="Pfam" id="PF03198">
    <property type="entry name" value="Glyco_hydro_72"/>
    <property type="match status" value="1"/>
</dbReference>
<dbReference type="PANTHER" id="PTHR31468:SF5">
    <property type="entry name" value="1,3-BETA-GLUCANOSYLTRANSFERASE GAS5"/>
    <property type="match status" value="1"/>
</dbReference>
<comment type="similarity">
    <text evidence="2 10">Belongs to the glycosyl hydrolase 72 family.</text>
</comment>
<keyword evidence="6 10" id="KW-0472">Membrane</keyword>
<evidence type="ECO:0000256" key="10">
    <source>
        <dbReference type="RuleBase" id="RU361209"/>
    </source>
</evidence>
<keyword evidence="12" id="KW-0812">Transmembrane</keyword>
<dbReference type="FunFam" id="3.20.20.80:FF:000032">
    <property type="entry name" value="1,3-beta-glucanosyltransferase"/>
    <property type="match status" value="1"/>
</dbReference>
<evidence type="ECO:0000256" key="2">
    <source>
        <dbReference type="ARBA" id="ARBA00007528"/>
    </source>
</evidence>
<keyword evidence="14" id="KW-1185">Reference proteome</keyword>
<dbReference type="Proteomes" id="UP000223968">
    <property type="component" value="Unassembled WGS sequence"/>
</dbReference>
<dbReference type="STRING" id="1447875.A0A2B7WMM7"/>
<keyword evidence="12" id="KW-1133">Transmembrane helix</keyword>
<dbReference type="SUPFAM" id="SSF51445">
    <property type="entry name" value="(Trans)glycosidases"/>
    <property type="match status" value="1"/>
</dbReference>
<evidence type="ECO:0000256" key="8">
    <source>
        <dbReference type="ARBA" id="ARBA00023288"/>
    </source>
</evidence>
<evidence type="ECO:0000256" key="11">
    <source>
        <dbReference type="SAM" id="MobiDB-lite"/>
    </source>
</evidence>
<protein>
    <recommendedName>
        <fullName evidence="10">1,3-beta-glucanosyltransferase</fullName>
        <ecNumber evidence="10">2.4.1.-</ecNumber>
    </recommendedName>
</protein>
<dbReference type="EMBL" id="PDNB01000239">
    <property type="protein sequence ID" value="PGG97789.1"/>
    <property type="molecule type" value="Genomic_DNA"/>
</dbReference>
<dbReference type="OrthoDB" id="421038at2759"/>
<evidence type="ECO:0000256" key="6">
    <source>
        <dbReference type="ARBA" id="ARBA00023136"/>
    </source>
</evidence>
<evidence type="ECO:0000256" key="4">
    <source>
        <dbReference type="ARBA" id="ARBA00022679"/>
    </source>
</evidence>
<reference evidence="13 14" key="1">
    <citation type="submission" date="2017-10" db="EMBL/GenBank/DDBJ databases">
        <title>Comparative genomics in systemic dimorphic fungi from Ajellomycetaceae.</title>
        <authorList>
            <person name="Munoz J.F."/>
            <person name="Mcewen J.G."/>
            <person name="Clay O.K."/>
            <person name="Cuomo C.A."/>
        </authorList>
    </citation>
    <scope>NUCLEOTIDE SEQUENCE [LARGE SCALE GENOMIC DNA]</scope>
    <source>
        <strain evidence="13 14">UAMH5409</strain>
    </source>
</reference>
<comment type="function">
    <text evidence="9">Splits internally a 1,3-beta-glucan molecule and transfers the newly generated reducing end (the donor) to the non-reducing end of another 1,3-beta-glucan molecule (the acceptor) forming a 1,3-beta linkage, resulting in the elongation of 1,3-beta-glucan chains in the cell wall. Involved in cell wall morphogenesis.</text>
</comment>
<evidence type="ECO:0000313" key="13">
    <source>
        <dbReference type="EMBL" id="PGG97789.1"/>
    </source>
</evidence>
<keyword evidence="3 10" id="KW-0336">GPI-anchor</keyword>
<dbReference type="InterPro" id="IPR017853">
    <property type="entry name" value="GH"/>
</dbReference>
<keyword evidence="8 10" id="KW-0449">Lipoprotein</keyword>
<dbReference type="InterPro" id="IPR004886">
    <property type="entry name" value="Glucanosyltransferase"/>
</dbReference>
<dbReference type="GO" id="GO:0042124">
    <property type="term" value="F:1,3-beta-glucanosyltransferase activity"/>
    <property type="evidence" value="ECO:0007669"/>
    <property type="project" value="TreeGrafter"/>
</dbReference>
<name>A0A2B7WMM7_9EURO</name>
<keyword evidence="5 10" id="KW-0732">Signal</keyword>
<sequence>MKTTAASVLTATVLGASSVLAGVTGKVQARESKIIPVTVKGNAFWQGEERFYMRGVDYQPGGSSKVVDPIAEPETCKRDIEKFKELGLNTVRIYHVDNSKDHDECMNALAEAGIYLVLDVNTPEYSLNRKEPETSYNDVYLESVFATVEMFAKYPNTLAFFSGNEVINDGPTSKAAPYVKAVTRDIRQFIRQQGLREVPVGYSAADVDTNRVQMAHYMNCGTDDERSDFFAFNDYSWCDPSDFKTAGWDKKVEMFAGYGLPLFLSEYGCNTNDREWNEVKALYSEKMSSVYSGGLVYEYSQEGSDYGLVELGGDKPKTLPDFDKLKKAFAAAKNPPGDGGYNKEGGASKCPAKEGSDWDVEGVKLPAIPEPAKEFIKNGIGKKGPGFEGGSQNAGTGSEGLAEPGSGAVDGKASKPGSGSVGGGGKPSPSEGAAAGLRASQVGYTPLLCSVVVGVSMLFGGSMILV</sequence>
<dbReference type="AlphaFoldDB" id="A0A2B7WMM7"/>
<dbReference type="GO" id="GO:0031505">
    <property type="term" value="P:fungal-type cell wall organization"/>
    <property type="evidence" value="ECO:0007669"/>
    <property type="project" value="TreeGrafter"/>
</dbReference>